<keyword evidence="4" id="KW-1185">Reference proteome</keyword>
<feature type="region of interest" description="Disordered" evidence="1">
    <location>
        <begin position="115"/>
        <end position="142"/>
    </location>
</feature>
<dbReference type="STRING" id="562970.Btus_2228"/>
<evidence type="ECO:0000256" key="2">
    <source>
        <dbReference type="SAM" id="Phobius"/>
    </source>
</evidence>
<name>D5WRV3_KYRT2</name>
<reference evidence="3 4" key="1">
    <citation type="journal article" date="2011" name="Stand. Genomic Sci.">
        <title>Complete genome sequence of the thermophilic, hydrogen-oxidizing Bacillus tusciae type strain (T2) and reclassification in the new genus, Kyrpidia gen. nov. as Kyrpidia tusciae comb. nov. and emendation of the family Alicyclobacillaceae da Costa and Rainey, 2010.</title>
        <authorList>
            <person name="Klenk H.P."/>
            <person name="Lapidus A."/>
            <person name="Chertkov O."/>
            <person name="Copeland A."/>
            <person name="Del Rio T.G."/>
            <person name="Nolan M."/>
            <person name="Lucas S."/>
            <person name="Chen F."/>
            <person name="Tice H."/>
            <person name="Cheng J.F."/>
            <person name="Han C."/>
            <person name="Bruce D."/>
            <person name="Goodwin L."/>
            <person name="Pitluck S."/>
            <person name="Pati A."/>
            <person name="Ivanova N."/>
            <person name="Mavromatis K."/>
            <person name="Daum C."/>
            <person name="Chen A."/>
            <person name="Palaniappan K."/>
            <person name="Chang Y.J."/>
            <person name="Land M."/>
            <person name="Hauser L."/>
            <person name="Jeffries C.D."/>
            <person name="Detter J.C."/>
            <person name="Rohde M."/>
            <person name="Abt B."/>
            <person name="Pukall R."/>
            <person name="Goker M."/>
            <person name="Bristow J."/>
            <person name="Markowitz V."/>
            <person name="Hugenholtz P."/>
            <person name="Eisen J.A."/>
        </authorList>
    </citation>
    <scope>NUCLEOTIDE SEQUENCE [LARGE SCALE GENOMIC DNA]</scope>
    <source>
        <strain evidence="3 4">DSM 2912</strain>
    </source>
</reference>
<dbReference type="EMBL" id="CP002017">
    <property type="protein sequence ID" value="ADG06905.1"/>
    <property type="molecule type" value="Genomic_DNA"/>
</dbReference>
<dbReference type="AlphaFoldDB" id="D5WRV3"/>
<feature type="transmembrane region" description="Helical" evidence="2">
    <location>
        <begin position="12"/>
        <end position="29"/>
    </location>
</feature>
<dbReference type="OrthoDB" id="9954472at2"/>
<keyword evidence="2" id="KW-1133">Transmembrane helix</keyword>
<feature type="compositionally biased region" description="Basic residues" evidence="1">
    <location>
        <begin position="122"/>
        <end position="141"/>
    </location>
</feature>
<evidence type="ECO:0000256" key="1">
    <source>
        <dbReference type="SAM" id="MobiDB-lite"/>
    </source>
</evidence>
<accession>D5WRV3</accession>
<keyword evidence="2" id="KW-0472">Membrane</keyword>
<evidence type="ECO:0008006" key="5">
    <source>
        <dbReference type="Google" id="ProtNLM"/>
    </source>
</evidence>
<gene>
    <name evidence="3" type="ordered locus">Btus_2228</name>
</gene>
<organism evidence="3 4">
    <name type="scientific">Kyrpidia tusciae (strain DSM 2912 / NBRC 15312 / T2)</name>
    <name type="common">Bacillus tusciae</name>
    <dbReference type="NCBI Taxonomy" id="562970"/>
    <lineage>
        <taxon>Bacteria</taxon>
        <taxon>Bacillati</taxon>
        <taxon>Bacillota</taxon>
        <taxon>Bacilli</taxon>
        <taxon>Bacillales</taxon>
        <taxon>Alicyclobacillaceae</taxon>
        <taxon>Kyrpidia</taxon>
    </lineage>
</organism>
<keyword evidence="2" id="KW-0812">Transmembrane</keyword>
<dbReference type="RefSeq" id="WP_013076188.1">
    <property type="nucleotide sequence ID" value="NC_014098.1"/>
</dbReference>
<feature type="region of interest" description="Disordered" evidence="1">
    <location>
        <begin position="63"/>
        <end position="97"/>
    </location>
</feature>
<feature type="compositionally biased region" description="Basic and acidic residues" evidence="1">
    <location>
        <begin position="69"/>
        <end position="86"/>
    </location>
</feature>
<dbReference type="KEGG" id="bts:Btus_2228"/>
<evidence type="ECO:0000313" key="3">
    <source>
        <dbReference type="EMBL" id="ADG06905.1"/>
    </source>
</evidence>
<proteinExistence type="predicted"/>
<evidence type="ECO:0000313" key="4">
    <source>
        <dbReference type="Proteomes" id="UP000002368"/>
    </source>
</evidence>
<sequence length="290" mass="31420">MILFLRTLEIAGWAAAGLLVLLLIAPWHLRGTGRVGAVLQGELSAAWCLGLVRMRFASGSIRLADTGEDPGRAGERDPPPNNREPRSGPAPLGGPGPAVEIRVAGIRVIRRSGFSRDASASGRKRRHRRRGRQVQRRRHTGSQRNLLRLLRRFREEHGLAPALLALRRLAGALHLQVGIHGTYATPDPALTGWLTAVHAVLGSAVASAGGRTGRKRPGKTPPGRLHLDVQPDFAGSVPELVLTGDARFIPAVVLIAALSLLGKKEIRNLLWTWRKTKRMKTTTKEAPADV</sequence>
<protein>
    <recommendedName>
        <fullName evidence="5">DUF2953 domain-containing protein</fullName>
    </recommendedName>
</protein>
<dbReference type="Proteomes" id="UP000002368">
    <property type="component" value="Chromosome"/>
</dbReference>
<dbReference type="HOGENOM" id="CLU_959042_0_0_9"/>